<keyword evidence="1" id="KW-0304">Gas vesicle</keyword>
<accession>A0A2N3VJP9</accession>
<comment type="subcellular location">
    <subcellularLocation>
        <location evidence="2">Gas vesicle</location>
    </subcellularLocation>
</comment>
<dbReference type="Proteomes" id="UP000233766">
    <property type="component" value="Unassembled WGS sequence"/>
</dbReference>
<gene>
    <name evidence="4" type="ORF">ATK86_6319</name>
</gene>
<dbReference type="PANTHER" id="PTHR36852:SF1">
    <property type="entry name" value="PROTEIN GVPL 2"/>
    <property type="match status" value="1"/>
</dbReference>
<dbReference type="OrthoDB" id="3867411at2"/>
<name>A0A2N3VJP9_9NOCA</name>
<dbReference type="EMBL" id="PJMW01000002">
    <property type="protein sequence ID" value="PKV81847.1"/>
    <property type="molecule type" value="Genomic_DNA"/>
</dbReference>
<evidence type="ECO:0000313" key="5">
    <source>
        <dbReference type="Proteomes" id="UP000233766"/>
    </source>
</evidence>
<comment type="similarity">
    <text evidence="3">Belongs to the gas vesicle GvpF/GvpL family.</text>
</comment>
<organism evidence="4 5">
    <name type="scientific">Nocardia fluminea</name>
    <dbReference type="NCBI Taxonomy" id="134984"/>
    <lineage>
        <taxon>Bacteria</taxon>
        <taxon>Bacillati</taxon>
        <taxon>Actinomycetota</taxon>
        <taxon>Actinomycetes</taxon>
        <taxon>Mycobacteriales</taxon>
        <taxon>Nocardiaceae</taxon>
        <taxon>Nocardia</taxon>
    </lineage>
</organism>
<dbReference type="InterPro" id="IPR009430">
    <property type="entry name" value="GvpL/GvpF"/>
</dbReference>
<dbReference type="RefSeq" id="WP_101467491.1">
    <property type="nucleotide sequence ID" value="NZ_PJMW01000002.1"/>
</dbReference>
<protein>
    <submittedName>
        <fullName evidence="4">Gas vesicle protein GvpL/GvpF</fullName>
    </submittedName>
</protein>
<dbReference type="AlphaFoldDB" id="A0A2N3VJP9"/>
<dbReference type="PANTHER" id="PTHR36852">
    <property type="entry name" value="PROTEIN GVPL 2"/>
    <property type="match status" value="1"/>
</dbReference>
<evidence type="ECO:0000256" key="1">
    <source>
        <dbReference type="ARBA" id="ARBA00022987"/>
    </source>
</evidence>
<sequence length="253" mass="27425">MATDATAVYVYGIVPADVEPEPHATGVGDPPGEIAVVRHGEIAALVSTLSSDRALGTPQDLTAHAELLDGSATVAPVLPLRFGAVMTDAEAVESELLAANEAEFRAALAELEGRGQFVIKARYVEDTLLRELLEENAEAARLREEIRDKPPDATRNERIALGELINQAIEAKRAEDTRTVLAELERLDPLVNQRAPTDDEDAVHLAVLIDLDRQPELEETLRGLAENWDDRVDVNLLGPMAAYDFVSAPNPAR</sequence>
<evidence type="ECO:0000256" key="2">
    <source>
        <dbReference type="ARBA" id="ARBA00035108"/>
    </source>
</evidence>
<reference evidence="4 5" key="1">
    <citation type="submission" date="2017-12" db="EMBL/GenBank/DDBJ databases">
        <title>Sequencing the genomes of 1000 Actinobacteria strains.</title>
        <authorList>
            <person name="Klenk H.-P."/>
        </authorList>
    </citation>
    <scope>NUCLEOTIDE SEQUENCE [LARGE SCALE GENOMIC DNA]</scope>
    <source>
        <strain evidence="4 5">DSM 44489</strain>
    </source>
</reference>
<keyword evidence="5" id="KW-1185">Reference proteome</keyword>
<evidence type="ECO:0000313" key="4">
    <source>
        <dbReference type="EMBL" id="PKV81847.1"/>
    </source>
</evidence>
<dbReference type="GO" id="GO:0031411">
    <property type="term" value="C:gas vesicle"/>
    <property type="evidence" value="ECO:0007669"/>
    <property type="project" value="UniProtKB-SubCell"/>
</dbReference>
<dbReference type="GO" id="GO:0031412">
    <property type="term" value="P:gas vesicle organization"/>
    <property type="evidence" value="ECO:0007669"/>
    <property type="project" value="InterPro"/>
</dbReference>
<comment type="caution">
    <text evidence="4">The sequence shown here is derived from an EMBL/GenBank/DDBJ whole genome shotgun (WGS) entry which is preliminary data.</text>
</comment>
<dbReference type="Pfam" id="PF06386">
    <property type="entry name" value="GvpL_GvpF"/>
    <property type="match status" value="1"/>
</dbReference>
<evidence type="ECO:0000256" key="3">
    <source>
        <dbReference type="ARBA" id="ARBA00035643"/>
    </source>
</evidence>
<proteinExistence type="inferred from homology"/>